<accession>A0ABU3ZB09</accession>
<keyword evidence="4 11" id="KW-0312">Gluconeogenesis</keyword>
<comment type="similarity">
    <text evidence="3 11">Belongs to the iron-sulfur dependent L-serine dehydratase family.</text>
</comment>
<keyword evidence="9 11" id="KW-0456">Lyase</keyword>
<dbReference type="Proteomes" id="UP001272515">
    <property type="component" value="Unassembled WGS sequence"/>
</dbReference>
<feature type="domain" description="Serine dehydratase-like alpha subunit" evidence="12">
    <location>
        <begin position="18"/>
        <end position="276"/>
    </location>
</feature>
<comment type="cofactor">
    <cofactor evidence="1 11">
        <name>[4Fe-4S] cluster</name>
        <dbReference type="ChEBI" id="CHEBI:49883"/>
    </cofactor>
</comment>
<evidence type="ECO:0000313" key="13">
    <source>
        <dbReference type="EMBL" id="MDV5088862.1"/>
    </source>
</evidence>
<keyword evidence="7 11" id="KW-0408">Iron</keyword>
<evidence type="ECO:0000256" key="6">
    <source>
        <dbReference type="ARBA" id="ARBA00022723"/>
    </source>
</evidence>
<dbReference type="InterPro" id="IPR005130">
    <property type="entry name" value="Ser_deHydtase-like_asu"/>
</dbReference>
<keyword evidence="8 11" id="KW-0411">Iron-sulfur</keyword>
<protein>
    <recommendedName>
        <fullName evidence="11">L-serine dehydratase</fullName>
        <ecNumber evidence="11">4.3.1.17</ecNumber>
    </recommendedName>
</protein>
<dbReference type="InterPro" id="IPR036148">
    <property type="entry name" value="MmgE/PrpD_sf"/>
</dbReference>
<sequence length="291" mass="30532">MSYSYETIEDIIRLAEEHSISFSDVVLQAELENYENDVETVMAAIDTRLQVFEKSIQAGLLNTGKTPSEMSGGQGAQLLAQGQPRFMSDLMYKSMTYAIAVNEANAKMFKVVACPTAGSCGVMPGCVKAVGEHYNLSHDDYVRGFLTGAGIGNVVTNRACVAGAVGGCQAEVGTASAMAAGAIVEMMGGTPRQVGNALAICMKNLLGLVCDPVAGLVEVPCIKRNGVYTAHALTAAEMAMAGIESQIPPDEVIETMNIVGRAMPAALRETSDGGLAKTLTGEKIAKRVRSL</sequence>
<keyword evidence="5 11" id="KW-0004">4Fe-4S</keyword>
<dbReference type="PANTHER" id="PTHR30182:SF1">
    <property type="entry name" value="L-SERINE DEHYDRATASE 1"/>
    <property type="match status" value="1"/>
</dbReference>
<evidence type="ECO:0000256" key="2">
    <source>
        <dbReference type="ARBA" id="ARBA00004742"/>
    </source>
</evidence>
<keyword evidence="6 11" id="KW-0479">Metal-binding</keyword>
<organism evidence="13 14">
    <name type="scientific">Veillonella absiana</name>
    <dbReference type="NCBI Taxonomy" id="3079305"/>
    <lineage>
        <taxon>Bacteria</taxon>
        <taxon>Bacillati</taxon>
        <taxon>Bacillota</taxon>
        <taxon>Negativicutes</taxon>
        <taxon>Veillonellales</taxon>
        <taxon>Veillonellaceae</taxon>
        <taxon>Veillonella</taxon>
    </lineage>
</organism>
<proteinExistence type="inferred from homology"/>
<evidence type="ECO:0000313" key="14">
    <source>
        <dbReference type="Proteomes" id="UP001272515"/>
    </source>
</evidence>
<dbReference type="Pfam" id="PF03313">
    <property type="entry name" value="SDH_alpha"/>
    <property type="match status" value="1"/>
</dbReference>
<gene>
    <name evidence="13" type="primary">sdaAA</name>
    <name evidence="13" type="ORF">RVY80_08480</name>
</gene>
<dbReference type="GO" id="GO:0003941">
    <property type="term" value="F:L-serine ammonia-lyase activity"/>
    <property type="evidence" value="ECO:0007669"/>
    <property type="project" value="UniProtKB-EC"/>
</dbReference>
<dbReference type="SUPFAM" id="SSF103378">
    <property type="entry name" value="2-methylcitrate dehydratase PrpD"/>
    <property type="match status" value="1"/>
</dbReference>
<evidence type="ECO:0000256" key="1">
    <source>
        <dbReference type="ARBA" id="ARBA00001966"/>
    </source>
</evidence>
<comment type="caution">
    <text evidence="13">The sequence shown here is derived from an EMBL/GenBank/DDBJ whole genome shotgun (WGS) entry which is preliminary data.</text>
</comment>
<evidence type="ECO:0000256" key="4">
    <source>
        <dbReference type="ARBA" id="ARBA00022432"/>
    </source>
</evidence>
<dbReference type="InterPro" id="IPR051318">
    <property type="entry name" value="Fe-S_L-Ser"/>
</dbReference>
<evidence type="ECO:0000259" key="12">
    <source>
        <dbReference type="Pfam" id="PF03313"/>
    </source>
</evidence>
<evidence type="ECO:0000256" key="3">
    <source>
        <dbReference type="ARBA" id="ARBA00008636"/>
    </source>
</evidence>
<dbReference type="PANTHER" id="PTHR30182">
    <property type="entry name" value="L-SERINE DEHYDRATASE"/>
    <property type="match status" value="1"/>
</dbReference>
<reference evidence="13 14" key="1">
    <citation type="submission" date="2023-10" db="EMBL/GenBank/DDBJ databases">
        <title>Veillonella sp. nov., isolated from a pig farm feces dump.</title>
        <authorList>
            <person name="Chang Y.-H."/>
        </authorList>
    </citation>
    <scope>NUCLEOTIDE SEQUENCE [LARGE SCALE GENOMIC DNA]</scope>
    <source>
        <strain evidence="13 14">YH-vei2233</strain>
    </source>
</reference>
<keyword evidence="14" id="KW-1185">Reference proteome</keyword>
<comment type="pathway">
    <text evidence="2">Carbohydrate biosynthesis; gluconeogenesis.</text>
</comment>
<evidence type="ECO:0000256" key="7">
    <source>
        <dbReference type="ARBA" id="ARBA00023004"/>
    </source>
</evidence>
<evidence type="ECO:0000256" key="8">
    <source>
        <dbReference type="ARBA" id="ARBA00023014"/>
    </source>
</evidence>
<name>A0ABU3ZB09_9FIRM</name>
<dbReference type="RefSeq" id="WP_295187519.1">
    <property type="nucleotide sequence ID" value="NZ_JAWJZA010000018.1"/>
</dbReference>
<dbReference type="EC" id="4.3.1.17" evidence="11"/>
<evidence type="ECO:0000256" key="10">
    <source>
        <dbReference type="ARBA" id="ARBA00049406"/>
    </source>
</evidence>
<dbReference type="NCBIfam" id="TIGR00718">
    <property type="entry name" value="sda_alpha"/>
    <property type="match status" value="1"/>
</dbReference>
<dbReference type="InterPro" id="IPR004642">
    <property type="entry name" value="Ser_deHydtase_asu"/>
</dbReference>
<comment type="catalytic activity">
    <reaction evidence="10 11">
        <text>L-serine = pyruvate + NH4(+)</text>
        <dbReference type="Rhea" id="RHEA:19169"/>
        <dbReference type="ChEBI" id="CHEBI:15361"/>
        <dbReference type="ChEBI" id="CHEBI:28938"/>
        <dbReference type="ChEBI" id="CHEBI:33384"/>
        <dbReference type="EC" id="4.3.1.17"/>
    </reaction>
</comment>
<evidence type="ECO:0000256" key="5">
    <source>
        <dbReference type="ARBA" id="ARBA00022485"/>
    </source>
</evidence>
<evidence type="ECO:0000256" key="9">
    <source>
        <dbReference type="ARBA" id="ARBA00023239"/>
    </source>
</evidence>
<evidence type="ECO:0000256" key="11">
    <source>
        <dbReference type="RuleBase" id="RU366059"/>
    </source>
</evidence>
<dbReference type="EMBL" id="JAWJZB010000009">
    <property type="protein sequence ID" value="MDV5088862.1"/>
    <property type="molecule type" value="Genomic_DNA"/>
</dbReference>